<dbReference type="SUPFAM" id="SSF53067">
    <property type="entry name" value="Actin-like ATPase domain"/>
    <property type="match status" value="1"/>
</dbReference>
<dbReference type="RefSeq" id="WP_307042871.1">
    <property type="nucleotide sequence ID" value="NZ_JAUSYY010000001.1"/>
</dbReference>
<sequence length="339" mass="34122">MSEPSGSGRGPQPAQVGSAVVIAVDLGGSSMKGAVVDESGRTLFTETRSTPRVDIVDALVELLLHLADTAATHGHPVAAAGVVTPGIVDDASGSVVYASNLDWRDLPLLDLLRSRLAFPVAVGHDVRAAGLAEHLLGAARGSDDFVLVPIGTGVAAALVTAGHTITGALGAGGEFGHIPVVPGGEECPCGQHGCFEVYASGGGVARRYRARGGAARSSREIVARLGSDPLADEVWNDAVRVLAQGLAILTLLLDPRVIVIGGGFAQAGETLLGPVREGLADLLAWRDPPEVVQSVLGGEAGRTGAAILAFRAAGLGSVVDGWSMARIGTDAAAAAPLGT</sequence>
<evidence type="ECO:0000256" key="1">
    <source>
        <dbReference type="ARBA" id="ARBA00006479"/>
    </source>
</evidence>
<comment type="similarity">
    <text evidence="1">Belongs to the ROK (NagC/XylR) family.</text>
</comment>
<accession>A0ABU0RBE5</accession>
<dbReference type="InterPro" id="IPR000600">
    <property type="entry name" value="ROK"/>
</dbReference>
<dbReference type="PANTHER" id="PTHR18964">
    <property type="entry name" value="ROK (REPRESSOR, ORF, KINASE) FAMILY"/>
    <property type="match status" value="1"/>
</dbReference>
<dbReference type="GO" id="GO:0004340">
    <property type="term" value="F:glucokinase activity"/>
    <property type="evidence" value="ECO:0007669"/>
    <property type="project" value="UniProtKB-EC"/>
</dbReference>
<dbReference type="EC" id="2.7.1.2" evidence="2"/>
<protein>
    <submittedName>
        <fullName evidence="2">Glucokinase</fullName>
        <ecNumber evidence="2">2.7.1.2</ecNumber>
    </submittedName>
</protein>
<dbReference type="PANTHER" id="PTHR18964:SF149">
    <property type="entry name" value="BIFUNCTIONAL UDP-N-ACETYLGLUCOSAMINE 2-EPIMERASE_N-ACETYLMANNOSAMINE KINASE"/>
    <property type="match status" value="1"/>
</dbReference>
<keyword evidence="3" id="KW-1185">Reference proteome</keyword>
<gene>
    <name evidence="2" type="ORF">QFZ26_002647</name>
</gene>
<dbReference type="Gene3D" id="3.30.420.40">
    <property type="match status" value="2"/>
</dbReference>
<keyword evidence="2" id="KW-0808">Transferase</keyword>
<dbReference type="EMBL" id="JAUSYY010000001">
    <property type="protein sequence ID" value="MDQ0895092.1"/>
    <property type="molecule type" value="Genomic_DNA"/>
</dbReference>
<dbReference type="InterPro" id="IPR043129">
    <property type="entry name" value="ATPase_NBD"/>
</dbReference>
<evidence type="ECO:0000313" key="2">
    <source>
        <dbReference type="EMBL" id="MDQ0895092.1"/>
    </source>
</evidence>
<reference evidence="2 3" key="1">
    <citation type="submission" date="2023-07" db="EMBL/GenBank/DDBJ databases">
        <title>Comparative genomics of wheat-associated soil bacteria to identify genetic determinants of phenazine resistance.</title>
        <authorList>
            <person name="Mouncey N."/>
        </authorList>
    </citation>
    <scope>NUCLEOTIDE SEQUENCE [LARGE SCALE GENOMIC DNA]</scope>
    <source>
        <strain evidence="2 3">V3I3</strain>
    </source>
</reference>
<organism evidence="2 3">
    <name type="scientific">Agromyces ramosus</name>
    <dbReference type="NCBI Taxonomy" id="33879"/>
    <lineage>
        <taxon>Bacteria</taxon>
        <taxon>Bacillati</taxon>
        <taxon>Actinomycetota</taxon>
        <taxon>Actinomycetes</taxon>
        <taxon>Micrococcales</taxon>
        <taxon>Microbacteriaceae</taxon>
        <taxon>Agromyces</taxon>
    </lineage>
</organism>
<dbReference type="Proteomes" id="UP001239083">
    <property type="component" value="Unassembled WGS sequence"/>
</dbReference>
<dbReference type="Pfam" id="PF00480">
    <property type="entry name" value="ROK"/>
    <property type="match status" value="1"/>
</dbReference>
<evidence type="ECO:0000313" key="3">
    <source>
        <dbReference type="Proteomes" id="UP001239083"/>
    </source>
</evidence>
<name>A0ABU0RBE5_9MICO</name>
<proteinExistence type="inferred from homology"/>
<comment type="caution">
    <text evidence="2">The sequence shown here is derived from an EMBL/GenBank/DDBJ whole genome shotgun (WGS) entry which is preliminary data.</text>
</comment>